<name>A0A509M0W8_STAEP</name>
<evidence type="ECO:0000313" key="2">
    <source>
        <dbReference type="Proteomes" id="UP000648077"/>
    </source>
</evidence>
<dbReference type="Proteomes" id="UP000648077">
    <property type="component" value="Unassembled WGS sequence"/>
</dbReference>
<comment type="caution">
    <text evidence="1">The sequence shown here is derived from an EMBL/GenBank/DDBJ whole genome shotgun (WGS) entry which is preliminary data.</text>
</comment>
<dbReference type="RefSeq" id="WP_002484776.1">
    <property type="nucleotide sequence ID" value="NZ_CAJUVR010000163.1"/>
</dbReference>
<dbReference type="AlphaFoldDB" id="A0A509M0W8"/>
<proteinExistence type="predicted"/>
<sequence>MSVKIKGIEGVTDKVHQEIQNLISKTETECLLKGAEVVKTAIIKEFGKFKDTGASINEIKISKPIKFNNKSKVTLYWDGPNKRYKIIHLNEYGYTKHGKKKASKIKPRGFGAIQRALLLSRNNYKDAVSNGFRSNIK</sequence>
<organism evidence="1 2">
    <name type="scientific">Staphylococcus epidermidis</name>
    <dbReference type="NCBI Taxonomy" id="1282"/>
    <lineage>
        <taxon>Bacteria</taxon>
        <taxon>Bacillati</taxon>
        <taxon>Bacillota</taxon>
        <taxon>Bacilli</taxon>
        <taxon>Bacillales</taxon>
        <taxon>Staphylococcaceae</taxon>
        <taxon>Staphylococcus</taxon>
    </lineage>
</organism>
<accession>A0A509M0W8</accession>
<evidence type="ECO:0008006" key="3">
    <source>
        <dbReference type="Google" id="ProtNLM"/>
    </source>
</evidence>
<evidence type="ECO:0000313" key="1">
    <source>
        <dbReference type="EMBL" id="MBF2229595.1"/>
    </source>
</evidence>
<dbReference type="OrthoDB" id="2242464at2"/>
<gene>
    <name evidence="1" type="ORF">H3963_03865</name>
</gene>
<reference evidence="1" key="1">
    <citation type="submission" date="2020-08" db="EMBL/GenBank/DDBJ databases">
        <title>Changes in the skin microbiome associated with squamous cell carcinoma in transplant recipients.</title>
        <authorList>
            <person name="Zaugg J."/>
            <person name="Krueger A."/>
            <person name="Lachner N."/>
        </authorList>
    </citation>
    <scope>NUCLEOTIDE SEQUENCE</scope>
    <source>
        <strain evidence="1">R5988</strain>
    </source>
</reference>
<dbReference type="EMBL" id="JACGQI010000003">
    <property type="protein sequence ID" value="MBF2229595.1"/>
    <property type="molecule type" value="Genomic_DNA"/>
</dbReference>
<protein>
    <recommendedName>
        <fullName evidence="3">HK97 gp10 family phage protein</fullName>
    </recommendedName>
</protein>